<name>A0A830FE98_9EURY</name>
<feature type="domain" description="AB hydrolase-1" evidence="3">
    <location>
        <begin position="30"/>
        <end position="248"/>
    </location>
</feature>
<proteinExistence type="predicted"/>
<dbReference type="GO" id="GO:0016020">
    <property type="term" value="C:membrane"/>
    <property type="evidence" value="ECO:0007669"/>
    <property type="project" value="TreeGrafter"/>
</dbReference>
<dbReference type="GO" id="GO:0016787">
    <property type="term" value="F:hydrolase activity"/>
    <property type="evidence" value="ECO:0007669"/>
    <property type="project" value="UniProtKB-KW"/>
</dbReference>
<feature type="compositionally biased region" description="Basic and acidic residues" evidence="2">
    <location>
        <begin position="162"/>
        <end position="175"/>
    </location>
</feature>
<dbReference type="SUPFAM" id="SSF53474">
    <property type="entry name" value="alpha/beta-Hydrolases"/>
    <property type="match status" value="1"/>
</dbReference>
<reference evidence="4" key="2">
    <citation type="submission" date="2020-09" db="EMBL/GenBank/DDBJ databases">
        <authorList>
            <person name="Sun Q."/>
            <person name="Ohkuma M."/>
        </authorList>
    </citation>
    <scope>NUCLEOTIDE SEQUENCE</scope>
    <source>
        <strain evidence="4">JCM 19596</strain>
    </source>
</reference>
<evidence type="ECO:0000313" key="4">
    <source>
        <dbReference type="EMBL" id="GGL46303.1"/>
    </source>
</evidence>
<keyword evidence="1 4" id="KW-0378">Hydrolase</keyword>
<dbReference type="Pfam" id="PF00561">
    <property type="entry name" value="Abhydrolase_1"/>
    <property type="match status" value="1"/>
</dbReference>
<dbReference type="OrthoDB" id="7531at2157"/>
<evidence type="ECO:0000313" key="5">
    <source>
        <dbReference type="Proteomes" id="UP000607197"/>
    </source>
</evidence>
<evidence type="ECO:0000256" key="2">
    <source>
        <dbReference type="SAM" id="MobiDB-lite"/>
    </source>
</evidence>
<evidence type="ECO:0000256" key="1">
    <source>
        <dbReference type="ARBA" id="ARBA00022801"/>
    </source>
</evidence>
<gene>
    <name evidence="4" type="ORF">GCM10009039_00870</name>
</gene>
<accession>A0A830FE98</accession>
<organism evidence="4 5">
    <name type="scientific">Halocalculus aciditolerans</name>
    <dbReference type="NCBI Taxonomy" id="1383812"/>
    <lineage>
        <taxon>Archaea</taxon>
        <taxon>Methanobacteriati</taxon>
        <taxon>Methanobacteriota</taxon>
        <taxon>Stenosarchaea group</taxon>
        <taxon>Halobacteria</taxon>
        <taxon>Halobacteriales</taxon>
        <taxon>Halobacteriaceae</taxon>
        <taxon>Halocalculus</taxon>
    </lineage>
</organism>
<dbReference type="AlphaFoldDB" id="A0A830FE98"/>
<dbReference type="PRINTS" id="PR00111">
    <property type="entry name" value="ABHYDROLASE"/>
</dbReference>
<comment type="caution">
    <text evidence="4">The sequence shown here is derived from an EMBL/GenBank/DDBJ whole genome shotgun (WGS) entry which is preliminary data.</text>
</comment>
<sequence>MDRPAGWTAERVDVDAATLQAYRVGDPADPPLVVLHGFYENAACRYRLAGDLSEDYHVVLYDARGHGESDAPESGYGIDARIADLVGVCDALDLSNPILYGHSMGGSTAAWTAVEHPDVPRAVVLEDPAGMRPEPGDPGPAERAAFVRENVAELAGRSVDDLRTEYDDPDSERAHRQALADSQLRPQIAEIARLGYPHLADAFPDVQCPTLVLRRDGEVTERVTDLQMADQLQNGRLVHVPDAGHHVLRDEYDAAFRELRAFLRRVENRETGAQ</sequence>
<protein>
    <submittedName>
        <fullName evidence="4">Hydrolase</fullName>
    </submittedName>
</protein>
<dbReference type="InterPro" id="IPR050266">
    <property type="entry name" value="AB_hydrolase_sf"/>
</dbReference>
<evidence type="ECO:0000259" key="3">
    <source>
        <dbReference type="Pfam" id="PF00561"/>
    </source>
</evidence>
<dbReference type="PANTHER" id="PTHR43798:SF31">
    <property type="entry name" value="AB HYDROLASE SUPERFAMILY PROTEIN YCLE"/>
    <property type="match status" value="1"/>
</dbReference>
<feature type="region of interest" description="Disordered" evidence="2">
    <location>
        <begin position="162"/>
        <end position="181"/>
    </location>
</feature>
<dbReference type="Proteomes" id="UP000607197">
    <property type="component" value="Unassembled WGS sequence"/>
</dbReference>
<dbReference type="PANTHER" id="PTHR43798">
    <property type="entry name" value="MONOACYLGLYCEROL LIPASE"/>
    <property type="match status" value="1"/>
</dbReference>
<dbReference type="InterPro" id="IPR029058">
    <property type="entry name" value="AB_hydrolase_fold"/>
</dbReference>
<reference evidence="4" key="1">
    <citation type="journal article" date="2014" name="Int. J. Syst. Evol. Microbiol.">
        <title>Complete genome sequence of Corynebacterium casei LMG S-19264T (=DSM 44701T), isolated from a smear-ripened cheese.</title>
        <authorList>
            <consortium name="US DOE Joint Genome Institute (JGI-PGF)"/>
            <person name="Walter F."/>
            <person name="Albersmeier A."/>
            <person name="Kalinowski J."/>
            <person name="Ruckert C."/>
        </authorList>
    </citation>
    <scope>NUCLEOTIDE SEQUENCE</scope>
    <source>
        <strain evidence="4">JCM 19596</strain>
    </source>
</reference>
<keyword evidence="5" id="KW-1185">Reference proteome</keyword>
<dbReference type="Gene3D" id="3.40.50.1820">
    <property type="entry name" value="alpha/beta hydrolase"/>
    <property type="match status" value="1"/>
</dbReference>
<dbReference type="InterPro" id="IPR000073">
    <property type="entry name" value="AB_hydrolase_1"/>
</dbReference>
<dbReference type="RefSeq" id="WP_188974723.1">
    <property type="nucleotide sequence ID" value="NZ_BMPG01000001.1"/>
</dbReference>
<dbReference type="EMBL" id="BMPG01000001">
    <property type="protein sequence ID" value="GGL46303.1"/>
    <property type="molecule type" value="Genomic_DNA"/>
</dbReference>